<protein>
    <submittedName>
        <fullName evidence="1">Uncharacterized protein</fullName>
    </submittedName>
</protein>
<name>A0A9N8D947_9STRA</name>
<dbReference type="EMBL" id="CAICTM010000037">
    <property type="protein sequence ID" value="CAB9498399.1"/>
    <property type="molecule type" value="Genomic_DNA"/>
</dbReference>
<proteinExistence type="predicted"/>
<comment type="caution">
    <text evidence="1">The sequence shown here is derived from an EMBL/GenBank/DDBJ whole genome shotgun (WGS) entry which is preliminary data.</text>
</comment>
<reference evidence="1" key="1">
    <citation type="submission" date="2020-06" db="EMBL/GenBank/DDBJ databases">
        <authorList>
            <consortium name="Plant Systems Biology data submission"/>
        </authorList>
    </citation>
    <scope>NUCLEOTIDE SEQUENCE</scope>
    <source>
        <strain evidence="1">D6</strain>
    </source>
</reference>
<dbReference type="Proteomes" id="UP001153069">
    <property type="component" value="Unassembled WGS sequence"/>
</dbReference>
<organism evidence="1 2">
    <name type="scientific">Seminavis robusta</name>
    <dbReference type="NCBI Taxonomy" id="568900"/>
    <lineage>
        <taxon>Eukaryota</taxon>
        <taxon>Sar</taxon>
        <taxon>Stramenopiles</taxon>
        <taxon>Ochrophyta</taxon>
        <taxon>Bacillariophyta</taxon>
        <taxon>Bacillariophyceae</taxon>
        <taxon>Bacillariophycidae</taxon>
        <taxon>Naviculales</taxon>
        <taxon>Naviculaceae</taxon>
        <taxon>Seminavis</taxon>
    </lineage>
</organism>
<dbReference type="AlphaFoldDB" id="A0A9N8D947"/>
<accession>A0A9N8D947</accession>
<gene>
    <name evidence="1" type="ORF">SEMRO_37_G023310.1</name>
</gene>
<keyword evidence="2" id="KW-1185">Reference proteome</keyword>
<evidence type="ECO:0000313" key="1">
    <source>
        <dbReference type="EMBL" id="CAB9498399.1"/>
    </source>
</evidence>
<evidence type="ECO:0000313" key="2">
    <source>
        <dbReference type="Proteomes" id="UP001153069"/>
    </source>
</evidence>
<sequence length="277" mass="31425">MTSFVGRKNASAKTMAPTARVTSKIGLSPLQEAGKRVSKLRLSLRDKSGGNLNLSFRSRRGVKVSIDPERIAVPENGPFSKGVKVTIDPDRLGPDTLIREERMKNHCGEDTNSRVQFRTTVSVKLIPSHRELRPDVKAKLWDSKQLRQANAIRNRAEYMSDGRDWRNCAEENDMFIFFGELIHPYTDAIMMGEAAEYEKRQFARLSKKKEESQVNMLCSKKEESQERPLSLKQRLVVLASGVFFSSAVEKKSKRRETKENFLLSLARQNHQAIGVAT</sequence>